<accession>A0A2K9LV36</accession>
<reference evidence="2" key="1">
    <citation type="submission" date="2017-01" db="EMBL/GenBank/DDBJ databases">
        <title>High-throughput sequencing uncovers low homogeneity in the biogeography of single-stranded DNA viruses.</title>
        <authorList>
            <person name="Pearson V.M."/>
            <person name="Rokyta D.R."/>
        </authorList>
    </citation>
    <scope>NUCLEOTIDE SEQUENCE</scope>
</reference>
<evidence type="ECO:0000256" key="1">
    <source>
        <dbReference type="SAM" id="MobiDB-lite"/>
    </source>
</evidence>
<sequence length="277" mass="32480">MGCRLLMSASPERRPTDLEKYYAYRLTRPHLAWSGIKPVVEKYSKDWICALHFPDEQEPDCMKEHFHFAFRDFDTKKVDAFKKYVANMYDAKGNGLHAGSWRDNHVSRAVGYMKHDERVQFYHSGQTYWDEYIETSETFEKRPEKRARVYKEKLGDPTLTHGNLLKQAVKFQQEHMSSELSLQNVLSRMVHQANWIPSRDLIRNGVPREFHEMFADRVTKSTREYAWMAPHVPSEDKAKWLDRPDSQPIITRPIGTCPNNSRELFAGGPDRPCNAKK</sequence>
<name>A0A2K9LV36_9VIRU</name>
<proteinExistence type="predicted"/>
<protein>
    <submittedName>
        <fullName evidence="2">Putative capsid</fullName>
    </submittedName>
</protein>
<evidence type="ECO:0000313" key="2">
    <source>
        <dbReference type="EMBL" id="AUM61965.1"/>
    </source>
</evidence>
<feature type="region of interest" description="Disordered" evidence="1">
    <location>
        <begin position="255"/>
        <end position="277"/>
    </location>
</feature>
<dbReference type="EMBL" id="KY487949">
    <property type="protein sequence ID" value="AUM61965.1"/>
    <property type="molecule type" value="Genomic_DNA"/>
</dbReference>
<organism evidence="2">
    <name type="scientific">uncultured virus</name>
    <dbReference type="NCBI Taxonomy" id="340016"/>
    <lineage>
        <taxon>Viruses</taxon>
        <taxon>environmental samples</taxon>
    </lineage>
</organism>
<gene>
    <name evidence="2" type="primary">Cap</name>
</gene>